<accession>V6Z1T8</accession>
<reference evidence="1 2" key="1">
    <citation type="submission" date="2013-05" db="EMBL/GenBank/DDBJ databases">
        <authorList>
            <person name="Richards V.P."/>
            <person name="Durkin S.A.S."/>
            <person name="Kim M."/>
            <person name="Pavinski Bitar P.D."/>
            <person name="Stanhope M.J."/>
            <person name="Town C.D."/>
            <person name="Venter J.C."/>
        </authorList>
    </citation>
    <scope>NUCLEOTIDE SEQUENCE [LARGE SCALE GENOMIC DNA]</scope>
    <source>
        <strain evidence="1 2">LMG 14747</strain>
    </source>
</reference>
<gene>
    <name evidence="1" type="ORF">SAG0136_05555</name>
</gene>
<evidence type="ECO:0000313" key="2">
    <source>
        <dbReference type="Proteomes" id="UP000018482"/>
    </source>
</evidence>
<organism evidence="1 2">
    <name type="scientific">Streptococcus agalactiae LMG 14747</name>
    <dbReference type="NCBI Taxonomy" id="1154860"/>
    <lineage>
        <taxon>Bacteria</taxon>
        <taxon>Bacillati</taxon>
        <taxon>Bacillota</taxon>
        <taxon>Bacilli</taxon>
        <taxon>Lactobacillales</taxon>
        <taxon>Streptococcaceae</taxon>
        <taxon>Streptococcus</taxon>
    </lineage>
</organism>
<dbReference type="Proteomes" id="UP000018482">
    <property type="component" value="Unassembled WGS sequence"/>
</dbReference>
<dbReference type="AlphaFoldDB" id="V6Z1T8"/>
<proteinExistence type="predicted"/>
<comment type="caution">
    <text evidence="1">The sequence shown here is derived from an EMBL/GenBank/DDBJ whole genome shotgun (WGS) entry which is preliminary data.</text>
</comment>
<dbReference type="EMBL" id="ANQC01000086">
    <property type="protein sequence ID" value="ESV54708.1"/>
    <property type="molecule type" value="Genomic_DNA"/>
</dbReference>
<sequence>MTGKTSLYFKESIAHTLPLIDMDNSMKLMFFGSEVVNNLKCFKELRHAIIANRNDINLDDVIDKVYSRDIFKRD</sequence>
<dbReference type="Gene3D" id="3.40.50.720">
    <property type="entry name" value="NAD(P)-binding Rossmann-like Domain"/>
    <property type="match status" value="1"/>
</dbReference>
<evidence type="ECO:0000313" key="1">
    <source>
        <dbReference type="EMBL" id="ESV54708.1"/>
    </source>
</evidence>
<protein>
    <submittedName>
        <fullName evidence="1">UDP-glucose 6-dehydrogenase</fullName>
    </submittedName>
</protein>
<name>V6Z1T8_STRAG</name>
<dbReference type="eggNOG" id="COG1004">
    <property type="taxonomic scope" value="Bacteria"/>
</dbReference>